<feature type="compositionally biased region" description="Low complexity" evidence="1">
    <location>
        <begin position="15"/>
        <end position="26"/>
    </location>
</feature>
<evidence type="ECO:0000256" key="1">
    <source>
        <dbReference type="SAM" id="MobiDB-lite"/>
    </source>
</evidence>
<dbReference type="EMBL" id="BLZA01000010">
    <property type="protein sequence ID" value="GHJ85080.1"/>
    <property type="molecule type" value="Genomic_DNA"/>
</dbReference>
<organism evidence="2 3">
    <name type="scientific">Naganishia liquefaciens</name>
    <dbReference type="NCBI Taxonomy" id="104408"/>
    <lineage>
        <taxon>Eukaryota</taxon>
        <taxon>Fungi</taxon>
        <taxon>Dikarya</taxon>
        <taxon>Basidiomycota</taxon>
        <taxon>Agaricomycotina</taxon>
        <taxon>Tremellomycetes</taxon>
        <taxon>Filobasidiales</taxon>
        <taxon>Filobasidiaceae</taxon>
        <taxon>Naganishia</taxon>
    </lineage>
</organism>
<comment type="caution">
    <text evidence="2">The sequence shown here is derived from an EMBL/GenBank/DDBJ whole genome shotgun (WGS) entry which is preliminary data.</text>
</comment>
<dbReference type="OrthoDB" id="2594206at2759"/>
<feature type="region of interest" description="Disordered" evidence="1">
    <location>
        <begin position="310"/>
        <end position="335"/>
    </location>
</feature>
<feature type="region of interest" description="Disordered" evidence="1">
    <location>
        <begin position="196"/>
        <end position="224"/>
    </location>
</feature>
<name>A0A8H3TR50_9TREE</name>
<feature type="region of interest" description="Disordered" evidence="1">
    <location>
        <begin position="124"/>
        <end position="154"/>
    </location>
</feature>
<proteinExistence type="predicted"/>
<feature type="compositionally biased region" description="Basic and acidic residues" evidence="1">
    <location>
        <begin position="318"/>
        <end position="335"/>
    </location>
</feature>
<evidence type="ECO:0000313" key="2">
    <source>
        <dbReference type="EMBL" id="GHJ85080.1"/>
    </source>
</evidence>
<sequence length="536" mass="57973">MTPSHPPHDGNIPLASNSISNTASTTPAMQDSSYGVQSMVSSISGPEPCLLQRTTADERASETDGGKDFCDSRILESALRAAMTTSSESNQSLEAPFGTLHADESTATEAPSVPVTPIRYSTFLDPDSRSSSPAVSNSSISLSLSTPASPVSLSSVPESMALSMDLDSSATWSLSADSRSGSPAAVRDRRRDIHPFAGVQQETSASRVSDSTSAIPPSRPRHPYAISRRNTATIPQIIRAATANNDIGQGVLNESAAHSESFRRNVTITDTHSRSHWALQESVERQRYQGDLFELVLPVLELPAASVTSTNATNRDNTQVRERPQTTHKASDSTVKPLDDCRNDAVINIVLCGTNRTTNIFLRELMQDPRFEIYKVPSTSPRSSSIPLRSRSHAGNGRTANKEASFTVGVYAVDDTTMRDDSAVQDTGRRMVGKITVFGRGQQGNLERALTYIKQTYSRLDSLLRPLPAEDHDDGSLGSSDLQSLIESWVWNRPTAGSDQDVDSRQPEWCELAILTGDGRHLLGEGKSILSFSNLP</sequence>
<keyword evidence="3" id="KW-1185">Reference proteome</keyword>
<reference evidence="2" key="1">
    <citation type="submission" date="2020-07" db="EMBL/GenBank/DDBJ databases">
        <title>Draft Genome Sequence of a Deep-Sea Yeast, Naganishia (Cryptococcus) liquefaciens strain N6.</title>
        <authorList>
            <person name="Han Y.W."/>
            <person name="Kajitani R."/>
            <person name="Morimoto H."/>
            <person name="Parhat M."/>
            <person name="Tsubouchi H."/>
            <person name="Bakenova O."/>
            <person name="Ogata M."/>
            <person name="Argunhan B."/>
            <person name="Aoki R."/>
            <person name="Kajiwara S."/>
            <person name="Itoh T."/>
            <person name="Iwasaki H."/>
        </authorList>
    </citation>
    <scope>NUCLEOTIDE SEQUENCE</scope>
    <source>
        <strain evidence="2">N6</strain>
    </source>
</reference>
<feature type="region of interest" description="Disordered" evidence="1">
    <location>
        <begin position="1"/>
        <end position="42"/>
    </location>
</feature>
<dbReference type="AlphaFoldDB" id="A0A8H3TR50"/>
<protein>
    <submittedName>
        <fullName evidence="2">Uncharacterized protein</fullName>
    </submittedName>
</protein>
<feature type="compositionally biased region" description="Polar residues" evidence="1">
    <location>
        <begin position="27"/>
        <end position="42"/>
    </location>
</feature>
<dbReference type="Proteomes" id="UP000620104">
    <property type="component" value="Unassembled WGS sequence"/>
</dbReference>
<feature type="compositionally biased region" description="Low complexity" evidence="1">
    <location>
        <begin position="377"/>
        <end position="389"/>
    </location>
</feature>
<feature type="compositionally biased region" description="Low complexity" evidence="1">
    <location>
        <begin position="129"/>
        <end position="150"/>
    </location>
</feature>
<gene>
    <name evidence="2" type="ORF">NliqN6_1482</name>
</gene>
<evidence type="ECO:0000313" key="3">
    <source>
        <dbReference type="Proteomes" id="UP000620104"/>
    </source>
</evidence>
<feature type="region of interest" description="Disordered" evidence="1">
    <location>
        <begin position="376"/>
        <end position="400"/>
    </location>
</feature>
<feature type="compositionally biased region" description="Polar residues" evidence="1">
    <location>
        <begin position="200"/>
        <end position="215"/>
    </location>
</feature>
<accession>A0A8H3TR50</accession>